<evidence type="ECO:0000313" key="1">
    <source>
        <dbReference type="EMBL" id="KAK1499360.1"/>
    </source>
</evidence>
<sequence>MFLETSSRAAQELGGGQETFMVIGTAGWEIGPVTALLRYAQSDRRAKRHGEISPLDCHLITVRQVRLLRPRQEFPSLLAARAFSAHSAQQH</sequence>
<proteinExistence type="predicted"/>
<protein>
    <submittedName>
        <fullName evidence="1">Uncharacterized protein</fullName>
    </submittedName>
</protein>
<comment type="caution">
    <text evidence="1">The sequence shown here is derived from an EMBL/GenBank/DDBJ whole genome shotgun (WGS) entry which is preliminary data.</text>
</comment>
<dbReference type="AlphaFoldDB" id="A0AAI9YE46"/>
<gene>
    <name evidence="1" type="ORF">CCUS01_00084</name>
</gene>
<name>A0AAI9YE46_9PEZI</name>
<keyword evidence="2" id="KW-1185">Reference proteome</keyword>
<accession>A0AAI9YE46</accession>
<reference evidence="1" key="1">
    <citation type="submission" date="2016-11" db="EMBL/GenBank/DDBJ databases">
        <title>The genome sequence of Colletotrichum cuscutae.</title>
        <authorList>
            <person name="Baroncelli R."/>
        </authorList>
    </citation>
    <scope>NUCLEOTIDE SEQUENCE</scope>
    <source>
        <strain evidence="1">IMI 304802</strain>
    </source>
</reference>
<dbReference type="Proteomes" id="UP001239213">
    <property type="component" value="Unassembled WGS sequence"/>
</dbReference>
<evidence type="ECO:0000313" key="2">
    <source>
        <dbReference type="Proteomes" id="UP001239213"/>
    </source>
</evidence>
<dbReference type="EMBL" id="MPDP01000001">
    <property type="protein sequence ID" value="KAK1499360.1"/>
    <property type="molecule type" value="Genomic_DNA"/>
</dbReference>
<organism evidence="1 2">
    <name type="scientific">Colletotrichum cuscutae</name>
    <dbReference type="NCBI Taxonomy" id="1209917"/>
    <lineage>
        <taxon>Eukaryota</taxon>
        <taxon>Fungi</taxon>
        <taxon>Dikarya</taxon>
        <taxon>Ascomycota</taxon>
        <taxon>Pezizomycotina</taxon>
        <taxon>Sordariomycetes</taxon>
        <taxon>Hypocreomycetidae</taxon>
        <taxon>Glomerellales</taxon>
        <taxon>Glomerellaceae</taxon>
        <taxon>Colletotrichum</taxon>
        <taxon>Colletotrichum acutatum species complex</taxon>
    </lineage>
</organism>